<dbReference type="GO" id="GO:0005777">
    <property type="term" value="C:peroxisome"/>
    <property type="evidence" value="ECO:0007669"/>
    <property type="project" value="TreeGrafter"/>
</dbReference>
<evidence type="ECO:0000259" key="2">
    <source>
        <dbReference type="Pfam" id="PF07993"/>
    </source>
</evidence>
<dbReference type="GO" id="GO:0080019">
    <property type="term" value="F:alcohol-forming very long-chain fatty acyl-CoA reductase activity"/>
    <property type="evidence" value="ECO:0007669"/>
    <property type="project" value="InterPro"/>
</dbReference>
<dbReference type="InterPro" id="IPR036291">
    <property type="entry name" value="NAD(P)-bd_dom_sf"/>
</dbReference>
<dbReference type="PANTHER" id="PTHR11011">
    <property type="entry name" value="MALE STERILITY PROTEIN 2-RELATED"/>
    <property type="match status" value="1"/>
</dbReference>
<evidence type="ECO:0000313" key="3">
    <source>
        <dbReference type="EMBL" id="PYH80432.1"/>
    </source>
</evidence>
<keyword evidence="1" id="KW-0444">Lipid biosynthesis</keyword>
<dbReference type="EC" id="1.2.1.84" evidence="1"/>
<dbReference type="GO" id="GO:0102965">
    <property type="term" value="F:alcohol-forming long-chain fatty acyl-CoA reductase activity"/>
    <property type="evidence" value="ECO:0007669"/>
    <property type="project" value="UniProtKB-EC"/>
</dbReference>
<gene>
    <name evidence="3" type="ORF">BO82DRAFT_384480</name>
</gene>
<feature type="domain" description="Thioester reductase (TE)" evidence="2">
    <location>
        <begin position="23"/>
        <end position="292"/>
    </location>
</feature>
<keyword evidence="1" id="KW-0443">Lipid metabolism</keyword>
<dbReference type="VEuPathDB" id="FungiDB:BO82DRAFT_384480"/>
<evidence type="ECO:0000256" key="1">
    <source>
        <dbReference type="RuleBase" id="RU363097"/>
    </source>
</evidence>
<dbReference type="Pfam" id="PF07993">
    <property type="entry name" value="NAD_binding_4"/>
    <property type="match status" value="1"/>
</dbReference>
<keyword evidence="1" id="KW-0560">Oxidoreductase</keyword>
<comment type="similarity">
    <text evidence="1">Belongs to the fatty acyl-CoA reductase family.</text>
</comment>
<comment type="function">
    <text evidence="1">Catalyzes the reduction of fatty acyl-CoA to fatty alcohols.</text>
</comment>
<name>A0A319DLY4_9EURO</name>
<dbReference type="AlphaFoldDB" id="A0A319DLY4"/>
<dbReference type="PANTHER" id="PTHR11011:SF45">
    <property type="entry name" value="FATTY ACYL-COA REDUCTASE CG8306-RELATED"/>
    <property type="match status" value="1"/>
</dbReference>
<dbReference type="InterPro" id="IPR026055">
    <property type="entry name" value="FAR"/>
</dbReference>
<proteinExistence type="inferred from homology"/>
<dbReference type="InterPro" id="IPR013120">
    <property type="entry name" value="FAR_NAD-bd"/>
</dbReference>
<dbReference type="OrthoDB" id="429813at2759"/>
<dbReference type="SUPFAM" id="SSF51735">
    <property type="entry name" value="NAD(P)-binding Rossmann-fold domains"/>
    <property type="match status" value="1"/>
</dbReference>
<dbReference type="GO" id="GO:0035336">
    <property type="term" value="P:long-chain fatty-acyl-CoA metabolic process"/>
    <property type="evidence" value="ECO:0007669"/>
    <property type="project" value="TreeGrafter"/>
</dbReference>
<evidence type="ECO:0000313" key="4">
    <source>
        <dbReference type="Proteomes" id="UP000248340"/>
    </source>
</evidence>
<protein>
    <recommendedName>
        <fullName evidence="1">Fatty acyl-CoA reductase</fullName>
        <ecNumber evidence="1">1.2.1.84</ecNumber>
    </recommendedName>
</protein>
<organism evidence="3 4">
    <name type="scientific">Aspergillus uvarum CBS 121591</name>
    <dbReference type="NCBI Taxonomy" id="1448315"/>
    <lineage>
        <taxon>Eukaryota</taxon>
        <taxon>Fungi</taxon>
        <taxon>Dikarya</taxon>
        <taxon>Ascomycota</taxon>
        <taxon>Pezizomycotina</taxon>
        <taxon>Eurotiomycetes</taxon>
        <taxon>Eurotiomycetidae</taxon>
        <taxon>Eurotiales</taxon>
        <taxon>Aspergillaceae</taxon>
        <taxon>Aspergillus</taxon>
        <taxon>Aspergillus subgen. Circumdati</taxon>
    </lineage>
</organism>
<dbReference type="Proteomes" id="UP000248340">
    <property type="component" value="Unassembled WGS sequence"/>
</dbReference>
<dbReference type="EMBL" id="KZ821710">
    <property type="protein sequence ID" value="PYH80432.1"/>
    <property type="molecule type" value="Genomic_DNA"/>
</dbReference>
<dbReference type="GeneID" id="37140847"/>
<keyword evidence="4" id="KW-1185">Reference proteome</keyword>
<dbReference type="STRING" id="1448315.A0A319DLY4"/>
<reference evidence="3 4" key="1">
    <citation type="submission" date="2016-12" db="EMBL/GenBank/DDBJ databases">
        <title>The genomes of Aspergillus section Nigri reveals drivers in fungal speciation.</title>
        <authorList>
            <consortium name="DOE Joint Genome Institute"/>
            <person name="Vesth T.C."/>
            <person name="Nybo J."/>
            <person name="Theobald S."/>
            <person name="Brandl J."/>
            <person name="Frisvad J.C."/>
            <person name="Nielsen K.F."/>
            <person name="Lyhne E.K."/>
            <person name="Kogle M.E."/>
            <person name="Kuo A."/>
            <person name="Riley R."/>
            <person name="Clum A."/>
            <person name="Nolan M."/>
            <person name="Lipzen A."/>
            <person name="Salamov A."/>
            <person name="Henrissat B."/>
            <person name="Wiebenga A."/>
            <person name="De Vries R.P."/>
            <person name="Grigoriev I.V."/>
            <person name="Mortensen U.H."/>
            <person name="Andersen M.R."/>
            <person name="Baker S.E."/>
        </authorList>
    </citation>
    <scope>NUCLEOTIDE SEQUENCE [LARGE SCALE GENOMIC DNA]</scope>
    <source>
        <strain evidence="3 4">CBS 121591</strain>
    </source>
</reference>
<keyword evidence="1" id="KW-0521">NADP</keyword>
<sequence>MADAPPLTEAFYREWFAKQTVLLTGATGGLGGCLLFKLIHQVPVKKVFLLHRSSEKDTIAKLGKNMPGCIDEAMRTDQLEFIKGDITAANLDLDVRQLFVLQKTTTVILNAAANTSFIADAHESCKNNCLPALGLAQLALSFPQLATFVQVSSAYANSFLPDGEITEILQPFGEDDIDCERELDEIHLRRGNTSWTKQWAWPYAQAKYLMERLLVQRYGSRLPLLILRPSAIGPALQDPYPLFGPAGSNPVETALGSYLVTGGGSRVWRAASGSTSGSYILDGIPVDFVSNVCLLHVAQGSQGIVHAAAQLYVVFTMDELIALASPYIPSDLAMPAPCFKWDVNGSMEPCPVATTFGFQGHNWIFDCRRSKSLRAVGGPLSLSLDGHDAKAYIKRRIEKIIPSTRATKKRVAARRRGMSKL</sequence>
<dbReference type="RefSeq" id="XP_025490632.1">
    <property type="nucleotide sequence ID" value="XM_025638105.1"/>
</dbReference>
<comment type="catalytic activity">
    <reaction evidence="1">
        <text>a long-chain fatty acyl-CoA + 2 NADPH + 2 H(+) = a long-chain primary fatty alcohol + 2 NADP(+) + CoA</text>
        <dbReference type="Rhea" id="RHEA:52716"/>
        <dbReference type="ChEBI" id="CHEBI:15378"/>
        <dbReference type="ChEBI" id="CHEBI:57287"/>
        <dbReference type="ChEBI" id="CHEBI:57783"/>
        <dbReference type="ChEBI" id="CHEBI:58349"/>
        <dbReference type="ChEBI" id="CHEBI:77396"/>
        <dbReference type="ChEBI" id="CHEBI:83139"/>
        <dbReference type="EC" id="1.2.1.84"/>
    </reaction>
</comment>
<dbReference type="Gene3D" id="3.40.50.720">
    <property type="entry name" value="NAD(P)-binding Rossmann-like Domain"/>
    <property type="match status" value="1"/>
</dbReference>
<accession>A0A319DLY4</accession>